<feature type="compositionally biased region" description="Polar residues" evidence="4">
    <location>
        <begin position="1"/>
        <end position="13"/>
    </location>
</feature>
<feature type="compositionally biased region" description="Basic and acidic residues" evidence="4">
    <location>
        <begin position="102"/>
        <end position="114"/>
    </location>
</feature>
<keyword evidence="7" id="KW-1185">Reference proteome</keyword>
<sequence>MATVPTGPNSSLPASPAKITPLPGDRSLGPGADACGCGAVDLTIGEDQGRESQVTAVKRSIQKKQKNMLAHASPSALHLKVQHPEQQQMNGLVSPVGPADTHSPHEHVDNRPDNPRPSVENCDSCDEGTSSYDNIPELCQHEGHSPFSNNSSHPLLKNSSMNGMPSITRTGACPNLPKTIDAPGIQRNEGEDCHPSTPGPSGDGEGDYLEDGTCPGDGSSSEPPVAELARLDLKGPPCTAIEDNHGINYVRYESELQMPWIMRLITKDLSEPYSIYTYRYFIHNWPQLCFLAMVEQECVGAIVCKLDMHKKMFRRGYIAMLAVDSKHRRKSIGTNLVKKAIYAMVEGDCDEVVLETEITNKSALKLYENLGFVRDKRLFSCFVVCGGSCGCCSGPLRSGWPPQCRCQRGPASPTRIPPGGGGQLMTMLFCGTVDQ</sequence>
<dbReference type="OMA" id="CLANDCV"/>
<keyword evidence="2" id="KW-0012">Acyltransferase</keyword>
<feature type="compositionally biased region" description="Polar residues" evidence="4">
    <location>
        <begin position="146"/>
        <end position="169"/>
    </location>
</feature>
<gene>
    <name evidence="6" type="primary">NAA30</name>
</gene>
<dbReference type="GO" id="GO:0120518">
    <property type="term" value="F:protein N-terminal-methionine acetyltransferase activity"/>
    <property type="evidence" value="ECO:0007669"/>
    <property type="project" value="UniProtKB-EC"/>
</dbReference>
<reference evidence="6" key="2">
    <citation type="submission" date="2025-09" db="UniProtKB">
        <authorList>
            <consortium name="Ensembl"/>
        </authorList>
    </citation>
    <scope>IDENTIFICATION</scope>
</reference>
<reference evidence="6" key="1">
    <citation type="submission" date="2025-08" db="UniProtKB">
        <authorList>
            <consortium name="Ensembl"/>
        </authorList>
    </citation>
    <scope>IDENTIFICATION</scope>
</reference>
<feature type="region of interest" description="Disordered" evidence="4">
    <location>
        <begin position="1"/>
        <end position="34"/>
    </location>
</feature>
<dbReference type="AlphaFoldDB" id="A0A8C5FP62"/>
<dbReference type="Ensembl" id="ENSGMOT00000043771.1">
    <property type="protein sequence ID" value="ENSGMOP00000051225.1"/>
    <property type="gene ID" value="ENSGMOG00000030109.1"/>
</dbReference>
<proteinExistence type="inferred from homology"/>
<name>A0A8C5FP62_GADMO</name>
<evidence type="ECO:0000313" key="6">
    <source>
        <dbReference type="Ensembl" id="ENSGMOP00000051225.1"/>
    </source>
</evidence>
<evidence type="ECO:0000256" key="1">
    <source>
        <dbReference type="ARBA" id="ARBA00022679"/>
    </source>
</evidence>
<dbReference type="Proteomes" id="UP000694546">
    <property type="component" value="Chromosome 21"/>
</dbReference>
<evidence type="ECO:0000256" key="4">
    <source>
        <dbReference type="SAM" id="MobiDB-lite"/>
    </source>
</evidence>
<organism evidence="6 7">
    <name type="scientific">Gadus morhua</name>
    <name type="common">Atlantic cod</name>
    <dbReference type="NCBI Taxonomy" id="8049"/>
    <lineage>
        <taxon>Eukaryota</taxon>
        <taxon>Metazoa</taxon>
        <taxon>Chordata</taxon>
        <taxon>Craniata</taxon>
        <taxon>Vertebrata</taxon>
        <taxon>Euteleostomi</taxon>
        <taxon>Actinopterygii</taxon>
        <taxon>Neopterygii</taxon>
        <taxon>Teleostei</taxon>
        <taxon>Neoteleostei</taxon>
        <taxon>Acanthomorphata</taxon>
        <taxon>Zeiogadaria</taxon>
        <taxon>Gadariae</taxon>
        <taxon>Gadiformes</taxon>
        <taxon>Gadoidei</taxon>
        <taxon>Gadidae</taxon>
        <taxon>Gadus</taxon>
    </lineage>
</organism>
<dbReference type="PROSITE" id="PS51186">
    <property type="entry name" value="GNAT"/>
    <property type="match status" value="1"/>
</dbReference>
<dbReference type="GeneTree" id="ENSGT00390000005665"/>
<dbReference type="InterPro" id="IPR016181">
    <property type="entry name" value="Acyl_CoA_acyltransferase"/>
</dbReference>
<evidence type="ECO:0000259" key="5">
    <source>
        <dbReference type="PROSITE" id="PS51186"/>
    </source>
</evidence>
<evidence type="ECO:0000313" key="7">
    <source>
        <dbReference type="Proteomes" id="UP000694546"/>
    </source>
</evidence>
<dbReference type="Gene3D" id="3.40.630.30">
    <property type="match status" value="1"/>
</dbReference>
<keyword evidence="1" id="KW-0808">Transferase</keyword>
<dbReference type="InterPro" id="IPR044542">
    <property type="entry name" value="NAA30-like"/>
</dbReference>
<evidence type="ECO:0000256" key="2">
    <source>
        <dbReference type="ARBA" id="ARBA00023315"/>
    </source>
</evidence>
<dbReference type="GO" id="GO:0031417">
    <property type="term" value="C:NatC complex"/>
    <property type="evidence" value="ECO:0007669"/>
    <property type="project" value="TreeGrafter"/>
</dbReference>
<protein>
    <submittedName>
        <fullName evidence="6">N-alpha-acetyltransferase 30, NatC catalytic subunit</fullName>
    </submittedName>
</protein>
<dbReference type="SUPFAM" id="SSF55729">
    <property type="entry name" value="Acyl-CoA N-acyltransferases (Nat)"/>
    <property type="match status" value="1"/>
</dbReference>
<accession>A0A8C5FP62</accession>
<feature type="region of interest" description="Disordered" evidence="4">
    <location>
        <begin position="92"/>
        <end position="224"/>
    </location>
</feature>
<comment type="similarity">
    <text evidence="3">Belongs to the acetyltransferase family. MAK3 subfamily.</text>
</comment>
<dbReference type="PANTHER" id="PTHR45896">
    <property type="entry name" value="N-ALPHA-ACETYLTRANSFERASE 30"/>
    <property type="match status" value="1"/>
</dbReference>
<dbReference type="GO" id="GO:0005634">
    <property type="term" value="C:nucleus"/>
    <property type="evidence" value="ECO:0007669"/>
    <property type="project" value="UniProtKB-SubCell"/>
</dbReference>
<dbReference type="Pfam" id="PF00583">
    <property type="entry name" value="Acetyltransf_1"/>
    <property type="match status" value="1"/>
</dbReference>
<evidence type="ECO:0000256" key="3">
    <source>
        <dbReference type="ARBA" id="ARBA00024025"/>
    </source>
</evidence>
<dbReference type="CDD" id="cd04301">
    <property type="entry name" value="NAT_SF"/>
    <property type="match status" value="1"/>
</dbReference>
<dbReference type="PANTHER" id="PTHR45896:SF1">
    <property type="entry name" value="N-ALPHA-ACETYLTRANSFERASE 30"/>
    <property type="match status" value="1"/>
</dbReference>
<feature type="domain" description="N-acetyltransferase" evidence="5">
    <location>
        <begin position="248"/>
        <end position="407"/>
    </location>
</feature>
<dbReference type="InterPro" id="IPR000182">
    <property type="entry name" value="GNAT_dom"/>
</dbReference>